<dbReference type="Proteomes" id="UP001231649">
    <property type="component" value="Chromosome 23"/>
</dbReference>
<sequence length="108" mass="12306">MFVACDGYIVDCYGPYKATTSDADIMSGLFSSENSALRSYFRRNDVFILDRGFRDCIRLLEGCGYRTCMPESLIEGEHRLTTGQANRSRCISICRWVVEAVNGHFKRD</sequence>
<keyword evidence="2" id="KW-1185">Reference proteome</keyword>
<comment type="caution">
    <text evidence="1">The sequence shown here is derived from an EMBL/GenBank/DDBJ whole genome shotgun (WGS) entry which is preliminary data.</text>
</comment>
<accession>A0ACC2Q891</accession>
<proteinExistence type="predicted"/>
<evidence type="ECO:0000313" key="2">
    <source>
        <dbReference type="Proteomes" id="UP001231649"/>
    </source>
</evidence>
<protein>
    <submittedName>
        <fullName evidence="1">Uncharacterized protein</fullName>
    </submittedName>
</protein>
<dbReference type="EMBL" id="CM056799">
    <property type="protein sequence ID" value="KAJ8710624.1"/>
    <property type="molecule type" value="Genomic_DNA"/>
</dbReference>
<organism evidence="1 2">
    <name type="scientific">Mythimna loreyi</name>
    <dbReference type="NCBI Taxonomy" id="667449"/>
    <lineage>
        <taxon>Eukaryota</taxon>
        <taxon>Metazoa</taxon>
        <taxon>Ecdysozoa</taxon>
        <taxon>Arthropoda</taxon>
        <taxon>Hexapoda</taxon>
        <taxon>Insecta</taxon>
        <taxon>Pterygota</taxon>
        <taxon>Neoptera</taxon>
        <taxon>Endopterygota</taxon>
        <taxon>Lepidoptera</taxon>
        <taxon>Glossata</taxon>
        <taxon>Ditrysia</taxon>
        <taxon>Noctuoidea</taxon>
        <taxon>Noctuidae</taxon>
        <taxon>Noctuinae</taxon>
        <taxon>Hadenini</taxon>
        <taxon>Mythimna</taxon>
    </lineage>
</organism>
<name>A0ACC2Q891_9NEOP</name>
<evidence type="ECO:0000313" key="1">
    <source>
        <dbReference type="EMBL" id="KAJ8710624.1"/>
    </source>
</evidence>
<gene>
    <name evidence="1" type="ORF">PYW08_009139</name>
</gene>
<reference evidence="1" key="1">
    <citation type="submission" date="2023-03" db="EMBL/GenBank/DDBJ databases">
        <title>Chromosome-level genomes of two armyworms, Mythimna separata and Mythimna loreyi, provide insights into the biosynthesis and reception of sex pheromones.</title>
        <authorList>
            <person name="Zhao H."/>
        </authorList>
    </citation>
    <scope>NUCLEOTIDE SEQUENCE</scope>
    <source>
        <strain evidence="1">BeijingLab</strain>
    </source>
</reference>